<keyword evidence="4" id="KW-0472">Membrane</keyword>
<dbReference type="InterPro" id="IPR016120">
    <property type="entry name" value="Sig_transdc_His_kin_SpoOB"/>
</dbReference>
<evidence type="ECO:0000259" key="5">
    <source>
        <dbReference type="Pfam" id="PF14689"/>
    </source>
</evidence>
<dbReference type="EMBL" id="QLUW01000001">
    <property type="protein sequence ID" value="RAP77875.1"/>
    <property type="molecule type" value="Genomic_DNA"/>
</dbReference>
<keyword evidence="1" id="KW-0597">Phosphoprotein</keyword>
<keyword evidence="4" id="KW-0812">Transmembrane</keyword>
<evidence type="ECO:0000256" key="4">
    <source>
        <dbReference type="SAM" id="Phobius"/>
    </source>
</evidence>
<evidence type="ECO:0000313" key="7">
    <source>
        <dbReference type="Proteomes" id="UP000249260"/>
    </source>
</evidence>
<dbReference type="AlphaFoldDB" id="A0A328UAB6"/>
<keyword evidence="3 6" id="KW-0418">Kinase</keyword>
<dbReference type="Proteomes" id="UP000249260">
    <property type="component" value="Unassembled WGS sequence"/>
</dbReference>
<evidence type="ECO:0000256" key="2">
    <source>
        <dbReference type="ARBA" id="ARBA00022679"/>
    </source>
</evidence>
<proteinExistence type="predicted"/>
<dbReference type="InterPro" id="IPR039506">
    <property type="entry name" value="SPOB_a"/>
</dbReference>
<dbReference type="OrthoDB" id="2375606at2"/>
<gene>
    <name evidence="6" type="ORF">DL346_05305</name>
</gene>
<comment type="caution">
    <text evidence="6">The sequence shown here is derived from an EMBL/GenBank/DDBJ whole genome shotgun (WGS) entry which is preliminary data.</text>
</comment>
<dbReference type="Pfam" id="PF14689">
    <property type="entry name" value="SPOB_a"/>
    <property type="match status" value="1"/>
</dbReference>
<reference evidence="6 7" key="1">
    <citation type="submission" date="2018-06" db="EMBL/GenBank/DDBJ databases">
        <title>Paenibacillus montanisoli sp. nov., isolated from mountain area soil.</title>
        <authorList>
            <person name="Wu M."/>
        </authorList>
    </citation>
    <scope>NUCLEOTIDE SEQUENCE [LARGE SCALE GENOMIC DNA]</scope>
    <source>
        <strain evidence="6 7">RA17</strain>
    </source>
</reference>
<organism evidence="6 7">
    <name type="scientific">Paenibacillus montanisoli</name>
    <dbReference type="NCBI Taxonomy" id="2081970"/>
    <lineage>
        <taxon>Bacteria</taxon>
        <taxon>Bacillati</taxon>
        <taxon>Bacillota</taxon>
        <taxon>Bacilli</taxon>
        <taxon>Bacillales</taxon>
        <taxon>Paenibacillaceae</taxon>
        <taxon>Paenibacillus</taxon>
    </lineage>
</organism>
<feature type="domain" description="SpoOB alpha-helical" evidence="5">
    <location>
        <begin position="67"/>
        <end position="119"/>
    </location>
</feature>
<keyword evidence="7" id="KW-1185">Reference proteome</keyword>
<evidence type="ECO:0000313" key="6">
    <source>
        <dbReference type="EMBL" id="RAP77875.1"/>
    </source>
</evidence>
<name>A0A328UAB6_9BACL</name>
<evidence type="ECO:0000256" key="3">
    <source>
        <dbReference type="ARBA" id="ARBA00022777"/>
    </source>
</evidence>
<dbReference type="Gene3D" id="1.10.287.130">
    <property type="match status" value="1"/>
</dbReference>
<dbReference type="GO" id="GO:0000155">
    <property type="term" value="F:phosphorelay sensor kinase activity"/>
    <property type="evidence" value="ECO:0007669"/>
    <property type="project" value="InterPro"/>
</dbReference>
<evidence type="ECO:0000256" key="1">
    <source>
        <dbReference type="ARBA" id="ARBA00022553"/>
    </source>
</evidence>
<dbReference type="SUPFAM" id="SSF55890">
    <property type="entry name" value="Sporulation response regulatory protein Spo0B"/>
    <property type="match status" value="1"/>
</dbReference>
<feature type="transmembrane region" description="Helical" evidence="4">
    <location>
        <begin position="31"/>
        <end position="49"/>
    </location>
</feature>
<keyword evidence="2" id="KW-0808">Transferase</keyword>
<sequence length="245" mass="27593">MNRIGMTKFFAAASLLVPAAAIIIWPEQLWLLAVFTAWVVLAAGIWVHTERTEQEARMARAVAAMQQASIRTLNHHRHDWMNDLQVIFGYIRMGKTDKTIQYVEQIRERMLAESKIAKLGIPSLVQFIQSFRTVSHSLIIDVDIDGDVNLAEMPLDGELAAESIVGIINAYRFAVRPGVGDADRLVIRISRDEHKLSVSFHCEGQISELDDWKMKCKRALHNSPLKLAENGLQNANVRLQAQLGK</sequence>
<protein>
    <submittedName>
        <fullName evidence="6">Histidine kinase</fullName>
    </submittedName>
</protein>
<dbReference type="RefSeq" id="WP_112880998.1">
    <property type="nucleotide sequence ID" value="NZ_QLUW01000001.1"/>
</dbReference>
<keyword evidence="4" id="KW-1133">Transmembrane helix</keyword>
<accession>A0A328UAB6</accession>